<name>A0A2T5B3C9_MYCDI</name>
<proteinExistence type="predicted"/>
<dbReference type="AlphaFoldDB" id="A0A2T5B3C9"/>
<dbReference type="PANTHER" id="PTHR33164">
    <property type="entry name" value="TRANSCRIPTIONAL REGULATOR, MARR FAMILY"/>
    <property type="match status" value="1"/>
</dbReference>
<dbReference type="Pfam" id="PF12802">
    <property type="entry name" value="MarR_2"/>
    <property type="match status" value="1"/>
</dbReference>
<dbReference type="SMART" id="SM00347">
    <property type="entry name" value="HTH_MARR"/>
    <property type="match status" value="1"/>
</dbReference>
<evidence type="ECO:0000259" key="4">
    <source>
        <dbReference type="PROSITE" id="PS50995"/>
    </source>
</evidence>
<dbReference type="GO" id="GO:0006950">
    <property type="term" value="P:response to stress"/>
    <property type="evidence" value="ECO:0007669"/>
    <property type="project" value="TreeGrafter"/>
</dbReference>
<accession>A0A2T5B3C9</accession>
<gene>
    <name evidence="5" type="ORF">C7449_106164</name>
</gene>
<dbReference type="EMBL" id="PZZZ01000006">
    <property type="protein sequence ID" value="PTM93479.1"/>
    <property type="molecule type" value="Genomic_DNA"/>
</dbReference>
<sequence length="152" mass="16794">MTIDHNPPRFRFGHQFSLLARRWRRAVEARLEQAGLTDATWAPLVHLSATGGGITQKQLAALVGIDGSTLVRLLDILSDKGLIERRADEADRRAKRLYLTRAGRDAVGRIRAQLNAAEAELLQGIGDDEIAVVLGVLARIGERLEQEQEPRA</sequence>
<dbReference type="GO" id="GO:0003677">
    <property type="term" value="F:DNA binding"/>
    <property type="evidence" value="ECO:0007669"/>
    <property type="project" value="UniProtKB-KW"/>
</dbReference>
<organism evidence="5 6">
    <name type="scientific">Mycoplana dimorpha</name>
    <dbReference type="NCBI Taxonomy" id="28320"/>
    <lineage>
        <taxon>Bacteria</taxon>
        <taxon>Pseudomonadati</taxon>
        <taxon>Pseudomonadota</taxon>
        <taxon>Alphaproteobacteria</taxon>
        <taxon>Hyphomicrobiales</taxon>
        <taxon>Rhizobiaceae</taxon>
        <taxon>Mycoplana</taxon>
    </lineage>
</organism>
<evidence type="ECO:0000256" key="1">
    <source>
        <dbReference type="ARBA" id="ARBA00023015"/>
    </source>
</evidence>
<dbReference type="PRINTS" id="PR00598">
    <property type="entry name" value="HTHMARR"/>
</dbReference>
<keyword evidence="2" id="KW-0238">DNA-binding</keyword>
<comment type="caution">
    <text evidence="5">The sequence shown here is derived from an EMBL/GenBank/DDBJ whole genome shotgun (WGS) entry which is preliminary data.</text>
</comment>
<dbReference type="Proteomes" id="UP000241247">
    <property type="component" value="Unassembled WGS sequence"/>
</dbReference>
<protein>
    <submittedName>
        <fullName evidence="5">MarR family transcriptional regulator for hemolysin</fullName>
    </submittedName>
</protein>
<dbReference type="OrthoDB" id="7427954at2"/>
<dbReference type="InterPro" id="IPR036388">
    <property type="entry name" value="WH-like_DNA-bd_sf"/>
</dbReference>
<evidence type="ECO:0000256" key="2">
    <source>
        <dbReference type="ARBA" id="ARBA00023125"/>
    </source>
</evidence>
<evidence type="ECO:0000313" key="6">
    <source>
        <dbReference type="Proteomes" id="UP000241247"/>
    </source>
</evidence>
<reference evidence="5 6" key="1">
    <citation type="submission" date="2018-04" db="EMBL/GenBank/DDBJ databases">
        <title>Genomic Encyclopedia of Type Strains, Phase IV (KMG-IV): sequencing the most valuable type-strain genomes for metagenomic binning, comparative biology and taxonomic classification.</title>
        <authorList>
            <person name="Goeker M."/>
        </authorList>
    </citation>
    <scope>NUCLEOTIDE SEQUENCE [LARGE SCALE GENOMIC DNA]</scope>
    <source>
        <strain evidence="5 6">DSM 7138</strain>
    </source>
</reference>
<dbReference type="Gene3D" id="1.10.10.10">
    <property type="entry name" value="Winged helix-like DNA-binding domain superfamily/Winged helix DNA-binding domain"/>
    <property type="match status" value="1"/>
</dbReference>
<keyword evidence="6" id="KW-1185">Reference proteome</keyword>
<dbReference type="PANTHER" id="PTHR33164:SF64">
    <property type="entry name" value="TRANSCRIPTIONAL REGULATOR SLYA"/>
    <property type="match status" value="1"/>
</dbReference>
<dbReference type="SUPFAM" id="SSF46785">
    <property type="entry name" value="Winged helix' DNA-binding domain"/>
    <property type="match status" value="1"/>
</dbReference>
<dbReference type="InterPro" id="IPR000835">
    <property type="entry name" value="HTH_MarR-typ"/>
</dbReference>
<dbReference type="PROSITE" id="PS50995">
    <property type="entry name" value="HTH_MARR_2"/>
    <property type="match status" value="1"/>
</dbReference>
<dbReference type="GO" id="GO:0003700">
    <property type="term" value="F:DNA-binding transcription factor activity"/>
    <property type="evidence" value="ECO:0007669"/>
    <property type="project" value="InterPro"/>
</dbReference>
<keyword evidence="3" id="KW-0804">Transcription</keyword>
<dbReference type="InterPro" id="IPR039422">
    <property type="entry name" value="MarR/SlyA-like"/>
</dbReference>
<keyword evidence="1" id="KW-0805">Transcription regulation</keyword>
<feature type="domain" description="HTH marR-type" evidence="4">
    <location>
        <begin position="9"/>
        <end position="142"/>
    </location>
</feature>
<dbReference type="InterPro" id="IPR036390">
    <property type="entry name" value="WH_DNA-bd_sf"/>
</dbReference>
<evidence type="ECO:0000256" key="3">
    <source>
        <dbReference type="ARBA" id="ARBA00023163"/>
    </source>
</evidence>
<evidence type="ECO:0000313" key="5">
    <source>
        <dbReference type="EMBL" id="PTM93479.1"/>
    </source>
</evidence>